<accession>A0ABS2ED71</accession>
<dbReference type="SUPFAM" id="SSF51161">
    <property type="entry name" value="Trimeric LpxA-like enzymes"/>
    <property type="match status" value="1"/>
</dbReference>
<proteinExistence type="predicted"/>
<keyword evidence="2" id="KW-0677">Repeat</keyword>
<comment type="caution">
    <text evidence="4">The sequence shown here is derived from an EMBL/GenBank/DDBJ whole genome shotgun (WGS) entry which is preliminary data.</text>
</comment>
<evidence type="ECO:0000256" key="2">
    <source>
        <dbReference type="ARBA" id="ARBA00022737"/>
    </source>
</evidence>
<dbReference type="InterPro" id="IPR001451">
    <property type="entry name" value="Hexapep"/>
</dbReference>
<keyword evidence="1" id="KW-0808">Transferase</keyword>
<dbReference type="Gene3D" id="3.40.50.20">
    <property type="match status" value="1"/>
</dbReference>
<name>A0ABS2ED71_9FIRM</name>
<dbReference type="NCBIfam" id="TIGR03570">
    <property type="entry name" value="NeuD_NnaD"/>
    <property type="match status" value="1"/>
</dbReference>
<organism evidence="4 5">
    <name type="scientific">Drancourtella massiliensis</name>
    <dbReference type="NCBI Taxonomy" id="1632013"/>
    <lineage>
        <taxon>Bacteria</taxon>
        <taxon>Bacillati</taxon>
        <taxon>Bacillota</taxon>
        <taxon>Clostridia</taxon>
        <taxon>Eubacteriales</taxon>
        <taxon>Oscillospiraceae</taxon>
        <taxon>Drancourtella</taxon>
    </lineage>
</organism>
<gene>
    <name evidence="4" type="ORF">H6A32_00885</name>
</gene>
<dbReference type="PANTHER" id="PTHR43300">
    <property type="entry name" value="ACETYLTRANSFERASE"/>
    <property type="match status" value="1"/>
</dbReference>
<dbReference type="Pfam" id="PF00132">
    <property type="entry name" value="Hexapep"/>
    <property type="match status" value="2"/>
</dbReference>
<dbReference type="RefSeq" id="WP_204863534.1">
    <property type="nucleotide sequence ID" value="NZ_JACJKH010000001.1"/>
</dbReference>
<evidence type="ECO:0000259" key="3">
    <source>
        <dbReference type="Pfam" id="PF17836"/>
    </source>
</evidence>
<dbReference type="Pfam" id="PF17836">
    <property type="entry name" value="PglD_N"/>
    <property type="match status" value="1"/>
</dbReference>
<dbReference type="CDD" id="cd03360">
    <property type="entry name" value="LbH_AT_putative"/>
    <property type="match status" value="1"/>
</dbReference>
<evidence type="ECO:0000313" key="5">
    <source>
        <dbReference type="Proteomes" id="UP000775686"/>
    </source>
</evidence>
<dbReference type="EMBL" id="JACJKH010000001">
    <property type="protein sequence ID" value="MBM6742877.1"/>
    <property type="molecule type" value="Genomic_DNA"/>
</dbReference>
<evidence type="ECO:0000256" key="1">
    <source>
        <dbReference type="ARBA" id="ARBA00022679"/>
    </source>
</evidence>
<reference evidence="4 5" key="1">
    <citation type="journal article" date="2021" name="Sci. Rep.">
        <title>The distribution of antibiotic resistance genes in chicken gut microbiota commensals.</title>
        <authorList>
            <person name="Juricova H."/>
            <person name="Matiasovicova J."/>
            <person name="Kubasova T."/>
            <person name="Cejkova D."/>
            <person name="Rychlik I."/>
        </authorList>
    </citation>
    <scope>NUCLEOTIDE SEQUENCE [LARGE SCALE GENOMIC DNA]</scope>
    <source>
        <strain evidence="4 5">An770</strain>
    </source>
</reference>
<dbReference type="InterPro" id="IPR041561">
    <property type="entry name" value="PglD_N"/>
</dbReference>
<dbReference type="InterPro" id="IPR011004">
    <property type="entry name" value="Trimer_LpxA-like_sf"/>
</dbReference>
<dbReference type="InterPro" id="IPR020019">
    <property type="entry name" value="AcTrfase_PglD-like"/>
</dbReference>
<dbReference type="Gene3D" id="2.160.10.10">
    <property type="entry name" value="Hexapeptide repeat proteins"/>
    <property type="match status" value="2"/>
</dbReference>
<protein>
    <submittedName>
        <fullName evidence="4">Acetyltransferase</fullName>
    </submittedName>
</protein>
<dbReference type="PROSITE" id="PS00101">
    <property type="entry name" value="HEXAPEP_TRANSFERASES"/>
    <property type="match status" value="1"/>
</dbReference>
<dbReference type="PANTHER" id="PTHR43300:SF7">
    <property type="entry name" value="UDP-N-ACETYLBACILLOSAMINE N-ACETYLTRANSFERASE"/>
    <property type="match status" value="1"/>
</dbReference>
<dbReference type="InterPro" id="IPR050179">
    <property type="entry name" value="Trans_hexapeptide_repeat"/>
</dbReference>
<sequence>MKDIIIVGAGSAARDVLQVLKEINKVEKKWNIKGFIADYGVDIKALTSDEYEIIGTIEDWQPNENEEFVCAVADPDIKRKLIGKLETKGAKFAQVIHPNVEINDYCKIGKGVILYHDAILGPNCEVGDYVHTNSKIGHDCKIGDYSTVSIMCAVMGHVTMGQGVFVGGGATIIPGVTIGDHVYVGAGSVVIKDIEENKRVFGNPAREMR</sequence>
<evidence type="ECO:0000313" key="4">
    <source>
        <dbReference type="EMBL" id="MBM6742877.1"/>
    </source>
</evidence>
<keyword evidence="5" id="KW-1185">Reference proteome</keyword>
<feature type="domain" description="PglD N-terminal" evidence="3">
    <location>
        <begin position="3"/>
        <end position="84"/>
    </location>
</feature>
<dbReference type="InterPro" id="IPR018357">
    <property type="entry name" value="Hexapep_transf_CS"/>
</dbReference>
<dbReference type="Proteomes" id="UP000775686">
    <property type="component" value="Unassembled WGS sequence"/>
</dbReference>